<dbReference type="SUPFAM" id="SSF53335">
    <property type="entry name" value="S-adenosyl-L-methionine-dependent methyltransferases"/>
    <property type="match status" value="1"/>
</dbReference>
<sequence length="928" mass="103762">MSQIKKLIEVALPLEAINAESAREKSIRHGHPSTLHLWWARRPLAAARAVIWSSLVDDPSSHPELFPTEQEQEKERQRLHSLLARLVKWENSNDEDLLNEARAEIKKYMGEEPLVFLDPFAGGGAIPLEAQRLGLEAHAHDLNPVAVMINKAMIEIPPRFAGQAPVNPEARAKLGQDRSWRGATGLAEDVRYYGEWMKQEAFKRIGHLYPKVQIPAEQGGGEATVIAWIWARTVKCPNPACGCEMPLVRSFELSKKKGNEAWIEPHFEDGKASYEVHHSGKPKLEGTVNRKGAVCACCGTPVPFTYVREQGMKDELSAHLMAVVGEGRNGRIYIPADEIQINSSTVEKPSDYPEGELAYYPGHLNTNVYGLTEFHKLFTNRQLTALTTFSDLVAEAQQKAMRDALAIGMTNDETPLAEGGAGALAYGQAVGVYLAFLVDKMADRGSSICSWDSTRDGLRNTFGRQAIPMVWDFSEGNPFSNSSGCFDNMLDWVIKCQLEFPASSKGHAIQHDAQTDCQLRNIVVSSDPPYYDNIGYADLSDFFYVWLRRSLKSTYPQLFRTMLVPKTEELVATPYRFDGSKEKARNFFEDGMFKTCCQLYKYSRENVPVTIYYAYKQSESDEGKEDKQTASTGWETMLSAIIQAGFAITGTWPMRTEMANRSIASNSNALASSIVLVCRKRPEDAPSCTRRSFIAELKRELRTALKKLQSSNIAPVDMAQAAIGPGMGVYSRYAKVLEADGSPMNVRSALQTINAELDLYFSEQDGVLDSESRFCVDLYTQFAFNNMKFGEADVLARAKNTSVERLAEMGLVYSEKGVVHLFDRSELPEFKAEARSSTGRCLWMLTQYLCQFLEKGGVEACAMLCMDYPADAERARDLAYRLFSLAERKGWNAEAYAYNSLVVSWPEIQQKVSELRAVRRSAQQGSLI</sequence>
<reference evidence="2 3" key="1">
    <citation type="submission" date="2020-04" db="EMBL/GenBank/DDBJ databases">
        <authorList>
            <person name="Hitch T.C.A."/>
            <person name="Wylensek D."/>
            <person name="Clavel T."/>
        </authorList>
    </citation>
    <scope>NUCLEOTIDE SEQUENCE [LARGE SCALE GENOMIC DNA]</scope>
    <source>
        <strain evidence="2 3">PG-251-APC-1</strain>
    </source>
</reference>
<name>A0A848C9X8_9BACT</name>
<dbReference type="RefSeq" id="WP_168936426.1">
    <property type="nucleotide sequence ID" value="NZ_JABAFY010000069.1"/>
</dbReference>
<dbReference type="EMBL" id="JABAFY010000069">
    <property type="protein sequence ID" value="NME53131.1"/>
    <property type="molecule type" value="Genomic_DNA"/>
</dbReference>
<evidence type="ECO:0000313" key="3">
    <source>
        <dbReference type="Proteomes" id="UP000522333"/>
    </source>
</evidence>
<dbReference type="InterPro" id="IPR029063">
    <property type="entry name" value="SAM-dependent_MTases_sf"/>
</dbReference>
<protein>
    <submittedName>
        <fullName evidence="2">DUF1156 domain-containing protein</fullName>
    </submittedName>
</protein>
<evidence type="ECO:0000259" key="1">
    <source>
        <dbReference type="Pfam" id="PF06634"/>
    </source>
</evidence>
<dbReference type="Pfam" id="PF06634">
    <property type="entry name" value="DUF1156"/>
    <property type="match status" value="1"/>
</dbReference>
<accession>A0A848C9X8</accession>
<proteinExistence type="predicted"/>
<dbReference type="InterPro" id="IPR009537">
    <property type="entry name" value="DUF1156"/>
</dbReference>
<dbReference type="AlphaFoldDB" id="A0A848C9X8"/>
<comment type="caution">
    <text evidence="2">The sequence shown here is derived from an EMBL/GenBank/DDBJ whole genome shotgun (WGS) entry which is preliminary data.</text>
</comment>
<evidence type="ECO:0000313" key="2">
    <source>
        <dbReference type="EMBL" id="NME53131.1"/>
    </source>
</evidence>
<organism evidence="2 3">
    <name type="scientific">Desulfovibrio piger</name>
    <dbReference type="NCBI Taxonomy" id="901"/>
    <lineage>
        <taxon>Bacteria</taxon>
        <taxon>Pseudomonadati</taxon>
        <taxon>Thermodesulfobacteriota</taxon>
        <taxon>Desulfovibrionia</taxon>
        <taxon>Desulfovibrionales</taxon>
        <taxon>Desulfovibrionaceae</taxon>
        <taxon>Desulfovibrio</taxon>
    </lineage>
</organism>
<feature type="domain" description="DUF1156" evidence="1">
    <location>
        <begin position="11"/>
        <end position="81"/>
    </location>
</feature>
<dbReference type="Proteomes" id="UP000522333">
    <property type="component" value="Unassembled WGS sequence"/>
</dbReference>
<gene>
    <name evidence="2" type="ORF">HF854_11545</name>
</gene>